<comment type="caution">
    <text evidence="3">The sequence shown here is derived from an EMBL/GenBank/DDBJ whole genome shotgun (WGS) entry which is preliminary data.</text>
</comment>
<reference evidence="3" key="1">
    <citation type="journal article" date="2020" name="mSystems">
        <title>Genome- and Community-Level Interaction Insights into Carbon Utilization and Element Cycling Functions of Hydrothermarchaeota in Hydrothermal Sediment.</title>
        <authorList>
            <person name="Zhou Z."/>
            <person name="Liu Y."/>
            <person name="Xu W."/>
            <person name="Pan J."/>
            <person name="Luo Z.H."/>
            <person name="Li M."/>
        </authorList>
    </citation>
    <scope>NUCLEOTIDE SEQUENCE [LARGE SCALE GENOMIC DNA]</scope>
    <source>
        <strain evidence="2">SpSt-265</strain>
        <strain evidence="3">SpSt-465</strain>
    </source>
</reference>
<accession>A0A7C3EHI0</accession>
<protein>
    <submittedName>
        <fullName evidence="3">Uncharacterized protein</fullName>
    </submittedName>
</protein>
<proteinExistence type="predicted"/>
<feature type="region of interest" description="Disordered" evidence="1">
    <location>
        <begin position="26"/>
        <end position="108"/>
    </location>
</feature>
<sequence length="185" mass="20923">MRRIILVLIVAAVVVVGGVLLFRKPKPAARSSRSTAQSDSVSGTGRRSTAAQGRTAGRLKAKTKEERAAERKRLRAEERKRKKELKRQERERRRMLKYARSRRGGRRSASRKGTYYVVKAIVSLGEDSYALIDNRRVRVGDVVMGRKIVAIGTDRIEVEAFGRRTTVRVGESLLPPSYFAQRKRS</sequence>
<evidence type="ECO:0000313" key="3">
    <source>
        <dbReference type="EMBL" id="HFJ53866.1"/>
    </source>
</evidence>
<name>A0A7C3EHI0_UNCW3</name>
<dbReference type="AlphaFoldDB" id="A0A7C3EHI0"/>
<feature type="compositionally biased region" description="Basic and acidic residues" evidence="1">
    <location>
        <begin position="62"/>
        <end position="79"/>
    </location>
</feature>
<dbReference type="EMBL" id="DSLG01000004">
    <property type="protein sequence ID" value="HEA87051.1"/>
    <property type="molecule type" value="Genomic_DNA"/>
</dbReference>
<organism evidence="3">
    <name type="scientific">candidate division WOR-3 bacterium</name>
    <dbReference type="NCBI Taxonomy" id="2052148"/>
    <lineage>
        <taxon>Bacteria</taxon>
        <taxon>Bacteria division WOR-3</taxon>
    </lineage>
</organism>
<dbReference type="EMBL" id="DSTU01000005">
    <property type="protein sequence ID" value="HFJ53866.1"/>
    <property type="molecule type" value="Genomic_DNA"/>
</dbReference>
<feature type="compositionally biased region" description="Polar residues" evidence="1">
    <location>
        <begin position="31"/>
        <end position="52"/>
    </location>
</feature>
<evidence type="ECO:0000313" key="2">
    <source>
        <dbReference type="EMBL" id="HEA87051.1"/>
    </source>
</evidence>
<gene>
    <name evidence="2" type="ORF">ENP94_03465</name>
    <name evidence="3" type="ORF">ENS16_04165</name>
</gene>
<feature type="compositionally biased region" description="Basic residues" evidence="1">
    <location>
        <begin position="93"/>
        <end position="108"/>
    </location>
</feature>
<evidence type="ECO:0000256" key="1">
    <source>
        <dbReference type="SAM" id="MobiDB-lite"/>
    </source>
</evidence>